<name>A0AAE7MLE6_9BBAC</name>
<gene>
    <name evidence="1" type="primary">Maph90</name>
    <name evidence="1" type="ORF">H4Q86_090</name>
</gene>
<keyword evidence="2" id="KW-1185">Reference proteome</keyword>
<sequence>MNNQFYEHKYVPDGAHRHYDIEKVQKEILQQHKYLETQMNQLKDNIQRVCSSNGIVCSGDNSFTTGYNPYFGYNSSPVVTTNTTTFKSRHDANLTPYSNMEVFRSGIRKF</sequence>
<reference evidence="1" key="1">
    <citation type="journal article" date="2020" name="Viruses">
        <title>Genome Analysis of a Novel Clade b Betabaculovirus Isolated from the Legume Pest Matsumuraeses phaseoli (Lepidoptera: Tortricidae).</title>
        <authorList>
            <person name="Shu R."/>
            <person name="Meng Q."/>
            <person name="Miao L."/>
            <person name="Liang H."/>
            <person name="Chen J."/>
            <person name="Xu Y."/>
            <person name="Cheng L."/>
            <person name="Jin W."/>
            <person name="Qin Q."/>
            <person name="Zhang H."/>
        </authorList>
    </citation>
    <scope>NUCLEOTIDE SEQUENCE</scope>
    <source>
        <strain evidence="1">IOZ01</strain>
    </source>
</reference>
<evidence type="ECO:0000313" key="1">
    <source>
        <dbReference type="EMBL" id="QOD40053.1"/>
    </source>
</evidence>
<dbReference type="EMBL" id="MT844067">
    <property type="protein sequence ID" value="QOD40053.1"/>
    <property type="molecule type" value="Genomic_DNA"/>
</dbReference>
<proteinExistence type="predicted"/>
<dbReference type="Proteomes" id="UP000829694">
    <property type="component" value="Segment"/>
</dbReference>
<evidence type="ECO:0000313" key="2">
    <source>
        <dbReference type="Proteomes" id="UP000829694"/>
    </source>
</evidence>
<dbReference type="GeneID" id="80539454"/>
<dbReference type="RefSeq" id="YP_010800808.1">
    <property type="nucleotide sequence ID" value="NC_076905.1"/>
</dbReference>
<protein>
    <submittedName>
        <fullName evidence="1">Maph90</fullName>
    </submittedName>
</protein>
<accession>A0AAE7MLE6</accession>
<dbReference type="KEGG" id="vg:80539454"/>
<organism evidence="1 2">
    <name type="scientific">Matsumuraeses phaseoli granulovirus</name>
    <dbReference type="NCBI Taxonomy" id="2760664"/>
    <lineage>
        <taxon>Viruses</taxon>
        <taxon>Viruses incertae sedis</taxon>
        <taxon>Naldaviricetes</taxon>
        <taxon>Lefavirales</taxon>
        <taxon>Baculoviridae</taxon>
        <taxon>Betabaculovirus</taxon>
        <taxon>Betabaculovirus maphaseoli</taxon>
    </lineage>
</organism>